<reference evidence="2" key="2">
    <citation type="journal article" date="2021" name="PeerJ">
        <title>Extensive microbial diversity within the chicken gut microbiome revealed by metagenomics and culture.</title>
        <authorList>
            <person name="Gilroy R."/>
            <person name="Ravi A."/>
            <person name="Getino M."/>
            <person name="Pursley I."/>
            <person name="Horton D.L."/>
            <person name="Alikhan N.F."/>
            <person name="Baker D."/>
            <person name="Gharbi K."/>
            <person name="Hall N."/>
            <person name="Watson M."/>
            <person name="Adriaenssens E.M."/>
            <person name="Foster-Nyarko E."/>
            <person name="Jarju S."/>
            <person name="Secka A."/>
            <person name="Antonio M."/>
            <person name="Oren A."/>
            <person name="Chaudhuri R.R."/>
            <person name="La Ragione R."/>
            <person name="Hildebrand F."/>
            <person name="Pallen M.J."/>
        </authorList>
    </citation>
    <scope>NUCLEOTIDE SEQUENCE</scope>
    <source>
        <strain evidence="2">ChiGjej3B3-7149</strain>
    </source>
</reference>
<dbReference type="AlphaFoldDB" id="A0A9D1DJY5"/>
<accession>A0A9D1DJY5</accession>
<sequence>MSKNLKKFLALALALAMVFALAACGEPAPAASETPDESAAPSEDAGTGEYALSYEAIVPADGVGDHPAYGILTNAKEALATIGIDLQINDPTDSNV</sequence>
<keyword evidence="1" id="KW-0732">Signal</keyword>
<comment type="caution">
    <text evidence="2">The sequence shown here is derived from an EMBL/GenBank/DDBJ whole genome shotgun (WGS) entry which is preliminary data.</text>
</comment>
<evidence type="ECO:0000313" key="3">
    <source>
        <dbReference type="Proteomes" id="UP000824238"/>
    </source>
</evidence>
<dbReference type="Proteomes" id="UP000824238">
    <property type="component" value="Unassembled WGS sequence"/>
</dbReference>
<name>A0A9D1DJY5_9FIRM</name>
<evidence type="ECO:0000313" key="2">
    <source>
        <dbReference type="EMBL" id="HIR54260.1"/>
    </source>
</evidence>
<reference evidence="2" key="1">
    <citation type="submission" date="2020-10" db="EMBL/GenBank/DDBJ databases">
        <authorList>
            <person name="Gilroy R."/>
        </authorList>
    </citation>
    <scope>NUCLEOTIDE SEQUENCE</scope>
    <source>
        <strain evidence="2">ChiGjej3B3-7149</strain>
    </source>
</reference>
<dbReference type="PROSITE" id="PS51257">
    <property type="entry name" value="PROKAR_LIPOPROTEIN"/>
    <property type="match status" value="1"/>
</dbReference>
<evidence type="ECO:0000256" key="1">
    <source>
        <dbReference type="SAM" id="SignalP"/>
    </source>
</evidence>
<feature type="chain" id="PRO_5039454846" evidence="1">
    <location>
        <begin position="23"/>
        <end position="96"/>
    </location>
</feature>
<organism evidence="2 3">
    <name type="scientific">Candidatus Scatomorpha intestinigallinarum</name>
    <dbReference type="NCBI Taxonomy" id="2840923"/>
    <lineage>
        <taxon>Bacteria</taxon>
        <taxon>Bacillati</taxon>
        <taxon>Bacillota</taxon>
        <taxon>Clostridia</taxon>
        <taxon>Eubacteriales</taxon>
        <taxon>Candidatus Scatomorpha</taxon>
    </lineage>
</organism>
<dbReference type="EMBL" id="DVHH01000037">
    <property type="protein sequence ID" value="HIR54260.1"/>
    <property type="molecule type" value="Genomic_DNA"/>
</dbReference>
<protein>
    <submittedName>
        <fullName evidence="2">Uncharacterized protein</fullName>
    </submittedName>
</protein>
<feature type="signal peptide" evidence="1">
    <location>
        <begin position="1"/>
        <end position="22"/>
    </location>
</feature>
<proteinExistence type="predicted"/>
<feature type="non-terminal residue" evidence="2">
    <location>
        <position position="96"/>
    </location>
</feature>
<gene>
    <name evidence="2" type="ORF">IAD36_01490</name>
</gene>